<keyword evidence="2" id="KW-1185">Reference proteome</keyword>
<dbReference type="AlphaFoldDB" id="A0A9J5ZDX7"/>
<name>A0A9J5ZDX7_SOLCO</name>
<organism evidence="1 2">
    <name type="scientific">Solanum commersonii</name>
    <name type="common">Commerson's wild potato</name>
    <name type="synonym">Commerson's nightshade</name>
    <dbReference type="NCBI Taxonomy" id="4109"/>
    <lineage>
        <taxon>Eukaryota</taxon>
        <taxon>Viridiplantae</taxon>
        <taxon>Streptophyta</taxon>
        <taxon>Embryophyta</taxon>
        <taxon>Tracheophyta</taxon>
        <taxon>Spermatophyta</taxon>
        <taxon>Magnoliopsida</taxon>
        <taxon>eudicotyledons</taxon>
        <taxon>Gunneridae</taxon>
        <taxon>Pentapetalae</taxon>
        <taxon>asterids</taxon>
        <taxon>lamiids</taxon>
        <taxon>Solanales</taxon>
        <taxon>Solanaceae</taxon>
        <taxon>Solanoideae</taxon>
        <taxon>Solaneae</taxon>
        <taxon>Solanum</taxon>
    </lineage>
</organism>
<evidence type="ECO:0000313" key="2">
    <source>
        <dbReference type="Proteomes" id="UP000824120"/>
    </source>
</evidence>
<evidence type="ECO:0000313" key="1">
    <source>
        <dbReference type="EMBL" id="KAG5610127.1"/>
    </source>
</evidence>
<protein>
    <submittedName>
        <fullName evidence="1">Uncharacterized protein</fullName>
    </submittedName>
</protein>
<gene>
    <name evidence="1" type="ORF">H5410_021408</name>
</gene>
<dbReference type="OrthoDB" id="1328159at2759"/>
<comment type="caution">
    <text evidence="1">The sequence shown here is derived from an EMBL/GenBank/DDBJ whole genome shotgun (WGS) entry which is preliminary data.</text>
</comment>
<sequence length="150" mass="17032">MIFNCQGKLSSKAYIMILQTLPPRLSSSGKMWRICGLGRKFNPHTMQSEARLGTIFIFLISKSSALLELIESFPTTKSPESLRARLKRTMSMLLEEELSAELRDDDVANLIRLLFASTRKAVLEKIVPASDNKKKYHTKAQKVRFFSSCC</sequence>
<dbReference type="Proteomes" id="UP000824120">
    <property type="component" value="Chromosome 4"/>
</dbReference>
<reference evidence="1 2" key="1">
    <citation type="submission" date="2020-09" db="EMBL/GenBank/DDBJ databases">
        <title>De no assembly of potato wild relative species, Solanum commersonii.</title>
        <authorList>
            <person name="Cho K."/>
        </authorList>
    </citation>
    <scope>NUCLEOTIDE SEQUENCE [LARGE SCALE GENOMIC DNA]</scope>
    <source>
        <strain evidence="1">LZ3.2</strain>
        <tissue evidence="1">Leaf</tissue>
    </source>
</reference>
<proteinExistence type="predicted"/>
<dbReference type="EMBL" id="JACXVP010000004">
    <property type="protein sequence ID" value="KAG5610127.1"/>
    <property type="molecule type" value="Genomic_DNA"/>
</dbReference>
<accession>A0A9J5ZDX7</accession>